<keyword evidence="1" id="KW-0863">Zinc-finger</keyword>
<dbReference type="STRING" id="67767.A0A0J7KZK6"/>
<proteinExistence type="predicted"/>
<dbReference type="GO" id="GO:0003676">
    <property type="term" value="F:nucleic acid binding"/>
    <property type="evidence" value="ECO:0007669"/>
    <property type="project" value="InterPro"/>
</dbReference>
<dbReference type="InterPro" id="IPR013087">
    <property type="entry name" value="Znf_C2H2_type"/>
</dbReference>
<sequence length="147" mass="16453">MALPSEDVINTNLDDPVTKAVVDNIMGNLPTKKPLVRCEDCDLSFTSQAVLDTHLQGARHAKQVRSKNIMATLEETKISFTKDEETNGLKCNHMNSEKHADKVKRSKSPNKKRFVPYWKKTKRIATPKGQIPSLSNNFVSGGLTYQP</sequence>
<dbReference type="InterPro" id="IPR036236">
    <property type="entry name" value="Znf_C2H2_sf"/>
</dbReference>
<dbReference type="PaxDb" id="67767-A0A0J7KZK6"/>
<dbReference type="SUPFAM" id="SSF57667">
    <property type="entry name" value="beta-beta-alpha zinc fingers"/>
    <property type="match status" value="1"/>
</dbReference>
<dbReference type="Gene3D" id="3.30.160.60">
    <property type="entry name" value="Classic Zinc Finger"/>
    <property type="match status" value="1"/>
</dbReference>
<dbReference type="InterPro" id="IPR003604">
    <property type="entry name" value="Matrin/U1-like-C_Znf_C2H2"/>
</dbReference>
<comment type="caution">
    <text evidence="4">The sequence shown here is derived from an EMBL/GenBank/DDBJ whole genome shotgun (WGS) entry which is preliminary data.</text>
</comment>
<evidence type="ECO:0000256" key="1">
    <source>
        <dbReference type="PROSITE-ProRule" id="PRU00042"/>
    </source>
</evidence>
<dbReference type="AlphaFoldDB" id="A0A0J7KZK6"/>
<evidence type="ECO:0000313" key="4">
    <source>
        <dbReference type="EMBL" id="KMQ95674.1"/>
    </source>
</evidence>
<gene>
    <name evidence="4" type="ORF">RF55_4098</name>
</gene>
<reference evidence="4 5" key="1">
    <citation type="submission" date="2015-04" db="EMBL/GenBank/DDBJ databases">
        <title>Lasius niger genome sequencing.</title>
        <authorList>
            <person name="Konorov E.A."/>
            <person name="Nikitin M.A."/>
            <person name="Kirill M.V."/>
            <person name="Chang P."/>
        </authorList>
    </citation>
    <scope>NUCLEOTIDE SEQUENCE [LARGE SCALE GENOMIC DNA]</scope>
    <source>
        <tissue evidence="4">Whole</tissue>
    </source>
</reference>
<keyword evidence="5" id="KW-1185">Reference proteome</keyword>
<keyword evidence="1" id="KW-0479">Metal-binding</keyword>
<dbReference type="OrthoDB" id="434647at2759"/>
<feature type="domain" description="C2H2-type" evidence="3">
    <location>
        <begin position="36"/>
        <end position="65"/>
    </location>
</feature>
<evidence type="ECO:0000259" key="3">
    <source>
        <dbReference type="PROSITE" id="PS50157"/>
    </source>
</evidence>
<keyword evidence="1" id="KW-0862">Zinc</keyword>
<evidence type="ECO:0000313" key="5">
    <source>
        <dbReference type="Proteomes" id="UP000036403"/>
    </source>
</evidence>
<dbReference type="PROSITE" id="PS50157">
    <property type="entry name" value="ZINC_FINGER_C2H2_2"/>
    <property type="match status" value="1"/>
</dbReference>
<dbReference type="EMBL" id="LBMM01001835">
    <property type="protein sequence ID" value="KMQ95674.1"/>
    <property type="molecule type" value="Genomic_DNA"/>
</dbReference>
<accession>A0A0J7KZK6</accession>
<feature type="region of interest" description="Disordered" evidence="2">
    <location>
        <begin position="89"/>
        <end position="112"/>
    </location>
</feature>
<name>A0A0J7KZK6_LASNI</name>
<dbReference type="Proteomes" id="UP000036403">
    <property type="component" value="Unassembled WGS sequence"/>
</dbReference>
<protein>
    <submittedName>
        <fullName evidence="4">Zinc finger protein 346</fullName>
    </submittedName>
</protein>
<organism evidence="4 5">
    <name type="scientific">Lasius niger</name>
    <name type="common">Black garden ant</name>
    <dbReference type="NCBI Taxonomy" id="67767"/>
    <lineage>
        <taxon>Eukaryota</taxon>
        <taxon>Metazoa</taxon>
        <taxon>Ecdysozoa</taxon>
        <taxon>Arthropoda</taxon>
        <taxon>Hexapoda</taxon>
        <taxon>Insecta</taxon>
        <taxon>Pterygota</taxon>
        <taxon>Neoptera</taxon>
        <taxon>Endopterygota</taxon>
        <taxon>Hymenoptera</taxon>
        <taxon>Apocrita</taxon>
        <taxon>Aculeata</taxon>
        <taxon>Formicoidea</taxon>
        <taxon>Formicidae</taxon>
        <taxon>Formicinae</taxon>
        <taxon>Lasius</taxon>
        <taxon>Lasius</taxon>
    </lineage>
</organism>
<dbReference type="PROSITE" id="PS00028">
    <property type="entry name" value="ZINC_FINGER_C2H2_1"/>
    <property type="match status" value="1"/>
</dbReference>
<dbReference type="GO" id="GO:0008270">
    <property type="term" value="F:zinc ion binding"/>
    <property type="evidence" value="ECO:0007669"/>
    <property type="project" value="UniProtKB-KW"/>
</dbReference>
<dbReference type="Pfam" id="PF12874">
    <property type="entry name" value="zf-met"/>
    <property type="match status" value="1"/>
</dbReference>
<feature type="compositionally biased region" description="Basic residues" evidence="2">
    <location>
        <begin position="101"/>
        <end position="112"/>
    </location>
</feature>
<evidence type="ECO:0000256" key="2">
    <source>
        <dbReference type="SAM" id="MobiDB-lite"/>
    </source>
</evidence>
<dbReference type="SMART" id="SM00451">
    <property type="entry name" value="ZnF_U1"/>
    <property type="match status" value="1"/>
</dbReference>